<evidence type="ECO:0000313" key="2">
    <source>
        <dbReference type="Proteomes" id="UP000321409"/>
    </source>
</evidence>
<dbReference type="RefSeq" id="WP_157051267.1">
    <property type="nucleotide sequence ID" value="NZ_BKAB01000026.1"/>
</dbReference>
<evidence type="ECO:0000313" key="1">
    <source>
        <dbReference type="EMBL" id="GEP24117.1"/>
    </source>
</evidence>
<accession>A0ABQ0XDF3</accession>
<protein>
    <submittedName>
        <fullName evidence="1">Uncharacterized protein</fullName>
    </submittedName>
</protein>
<reference evidence="1 2" key="1">
    <citation type="submission" date="2019-07" db="EMBL/GenBank/DDBJ databases">
        <title>Whole genome shotgun sequence of Lactobacillus diolivorans NBRC 107869.</title>
        <authorList>
            <person name="Hosoyama A."/>
            <person name="Uohara A."/>
            <person name="Ohji S."/>
            <person name="Ichikawa N."/>
        </authorList>
    </citation>
    <scope>NUCLEOTIDE SEQUENCE [LARGE SCALE GENOMIC DNA]</scope>
    <source>
        <strain evidence="1 2">NBRC 107869</strain>
    </source>
</reference>
<organism evidence="1 2">
    <name type="scientific">Lentilactobacillus diolivorans</name>
    <dbReference type="NCBI Taxonomy" id="179838"/>
    <lineage>
        <taxon>Bacteria</taxon>
        <taxon>Bacillati</taxon>
        <taxon>Bacillota</taxon>
        <taxon>Bacilli</taxon>
        <taxon>Lactobacillales</taxon>
        <taxon>Lactobacillaceae</taxon>
        <taxon>Lentilactobacillus</taxon>
    </lineage>
</organism>
<keyword evidence="2" id="KW-1185">Reference proteome</keyword>
<sequence length="46" mass="5105">MEQELVEILIFLNGIDISKKKEAKEALFDGAAKLTALANQLSKMIK</sequence>
<gene>
    <name evidence="1" type="ORF">LDI01_17100</name>
</gene>
<comment type="caution">
    <text evidence="1">The sequence shown here is derived from an EMBL/GenBank/DDBJ whole genome shotgun (WGS) entry which is preliminary data.</text>
</comment>
<dbReference type="EMBL" id="BKAB01000026">
    <property type="protein sequence ID" value="GEP24117.1"/>
    <property type="molecule type" value="Genomic_DNA"/>
</dbReference>
<dbReference type="Proteomes" id="UP000321409">
    <property type="component" value="Unassembled WGS sequence"/>
</dbReference>
<name>A0ABQ0XDF3_9LACO</name>
<proteinExistence type="predicted"/>